<dbReference type="SUPFAM" id="SSF54523">
    <property type="entry name" value="Pili subunits"/>
    <property type="match status" value="1"/>
</dbReference>
<sequence>MTRSRGFTLIELLIVVAIIAVLAGIAIPMYQRYTFRARRADGQQLLQAIATAQERYYSTNNKYTDLATLGYASPVTSEHGFYIADIPASASTSGQAFTVEAIPQTSQSKDVCKTLTIYSSGKRTPDTSDPALNSNGPCW</sequence>
<evidence type="ECO:0000256" key="5">
    <source>
        <dbReference type="ARBA" id="ARBA00023136"/>
    </source>
</evidence>
<evidence type="ECO:0000256" key="4">
    <source>
        <dbReference type="ARBA" id="ARBA00022989"/>
    </source>
</evidence>
<comment type="subcellular location">
    <subcellularLocation>
        <location evidence="1">Membrane</location>
        <topology evidence="1">Single-pass membrane protein</topology>
    </subcellularLocation>
</comment>
<evidence type="ECO:0000313" key="7">
    <source>
        <dbReference type="EMBL" id="MET3652381.1"/>
    </source>
</evidence>
<comment type="caution">
    <text evidence="7">The sequence shown here is derived from an EMBL/GenBank/DDBJ whole genome shotgun (WGS) entry which is preliminary data.</text>
</comment>
<dbReference type="PROSITE" id="PS00409">
    <property type="entry name" value="PROKAR_NTER_METHYL"/>
    <property type="match status" value="1"/>
</dbReference>
<gene>
    <name evidence="7" type="ORF">ABIC75_002113</name>
</gene>
<reference evidence="7 8" key="1">
    <citation type="submission" date="2024-06" db="EMBL/GenBank/DDBJ databases">
        <title>Sorghum-associated microbial communities from plants grown in Nebraska, USA.</title>
        <authorList>
            <person name="Schachtman D."/>
        </authorList>
    </citation>
    <scope>NUCLEOTIDE SEQUENCE [LARGE SCALE GENOMIC DNA]</scope>
    <source>
        <strain evidence="7 8">1073</strain>
    </source>
</reference>
<evidence type="ECO:0000256" key="6">
    <source>
        <dbReference type="SAM" id="Phobius"/>
    </source>
</evidence>
<dbReference type="EMBL" id="JBEPMU010000003">
    <property type="protein sequence ID" value="MET3652381.1"/>
    <property type="molecule type" value="Genomic_DNA"/>
</dbReference>
<accession>A0ABV2JU61</accession>
<dbReference type="InterPro" id="IPR002416">
    <property type="entry name" value="T2SS_protein-GspH"/>
</dbReference>
<protein>
    <submittedName>
        <fullName evidence="7">Type IV pilus assembly protein PilE</fullName>
    </submittedName>
</protein>
<dbReference type="InterPro" id="IPR012902">
    <property type="entry name" value="N_methyl_site"/>
</dbReference>
<dbReference type="Pfam" id="PF16732">
    <property type="entry name" value="ComP_DUS"/>
    <property type="match status" value="1"/>
</dbReference>
<proteinExistence type="predicted"/>
<keyword evidence="5 6" id="KW-0472">Membrane</keyword>
<dbReference type="Proteomes" id="UP001549184">
    <property type="component" value="Unassembled WGS sequence"/>
</dbReference>
<dbReference type="PANTHER" id="PTHR30093">
    <property type="entry name" value="GENERAL SECRETION PATHWAY PROTEIN G"/>
    <property type="match status" value="1"/>
</dbReference>
<keyword evidence="3 6" id="KW-0812">Transmembrane</keyword>
<dbReference type="Pfam" id="PF07963">
    <property type="entry name" value="N_methyl"/>
    <property type="match status" value="1"/>
</dbReference>
<evidence type="ECO:0000256" key="1">
    <source>
        <dbReference type="ARBA" id="ARBA00004167"/>
    </source>
</evidence>
<dbReference type="PANTHER" id="PTHR30093:SF47">
    <property type="entry name" value="TYPE IV PILUS NON-CORE MINOR PILIN PILE"/>
    <property type="match status" value="1"/>
</dbReference>
<dbReference type="NCBIfam" id="TIGR02532">
    <property type="entry name" value="IV_pilin_GFxxxE"/>
    <property type="match status" value="1"/>
</dbReference>
<evidence type="ECO:0000256" key="3">
    <source>
        <dbReference type="ARBA" id="ARBA00022692"/>
    </source>
</evidence>
<feature type="transmembrane region" description="Helical" evidence="6">
    <location>
        <begin position="6"/>
        <end position="30"/>
    </location>
</feature>
<keyword evidence="8" id="KW-1185">Reference proteome</keyword>
<evidence type="ECO:0000313" key="8">
    <source>
        <dbReference type="Proteomes" id="UP001549184"/>
    </source>
</evidence>
<evidence type="ECO:0000256" key="2">
    <source>
        <dbReference type="ARBA" id="ARBA00022481"/>
    </source>
</evidence>
<dbReference type="InterPro" id="IPR031982">
    <property type="entry name" value="PilE-like"/>
</dbReference>
<organism evidence="7 8">
    <name type="scientific">Dyella japonica</name>
    <dbReference type="NCBI Taxonomy" id="231455"/>
    <lineage>
        <taxon>Bacteria</taxon>
        <taxon>Pseudomonadati</taxon>
        <taxon>Pseudomonadota</taxon>
        <taxon>Gammaproteobacteria</taxon>
        <taxon>Lysobacterales</taxon>
        <taxon>Rhodanobacteraceae</taxon>
        <taxon>Dyella</taxon>
    </lineage>
</organism>
<keyword evidence="2" id="KW-0488">Methylation</keyword>
<keyword evidence="4 6" id="KW-1133">Transmembrane helix</keyword>
<dbReference type="PRINTS" id="PR00885">
    <property type="entry name" value="BCTERIALGSPH"/>
</dbReference>
<dbReference type="InterPro" id="IPR045584">
    <property type="entry name" value="Pilin-like"/>
</dbReference>
<dbReference type="Gene3D" id="3.30.700.10">
    <property type="entry name" value="Glycoprotein, Type 4 Pilin"/>
    <property type="match status" value="1"/>
</dbReference>
<name>A0ABV2JU61_9GAMM</name>